<dbReference type="GO" id="GO:0031267">
    <property type="term" value="F:small GTPase binding"/>
    <property type="evidence" value="ECO:0007669"/>
    <property type="project" value="TreeGrafter"/>
</dbReference>
<evidence type="ECO:0000313" key="2">
    <source>
        <dbReference type="EMBL" id="KAK1753529.1"/>
    </source>
</evidence>
<dbReference type="InterPro" id="IPR007681">
    <property type="entry name" value="Mog1"/>
</dbReference>
<sequence>MTISYLGRTEATGRRRLGSDLDLITKWYEALVIAKPSKSTSLSELSPADQQKLFEQKCELRLERDSDNKLRLQTIESNEKRVLDPEVAALLHHPNYQRMYERDIQGQQKDERMEDLESDDKSCGVSVSSESPTWNTAFSAVKTASSDSAETIKPAKTGARSTNSSPLLGSDTTVKTRSSSTPQYSSDEPSPVLQAILAGNVSVSPAHFLDAGAPLASSSFQLKDQTTTQYATAVLSDIQETAPQYPDATTPNFYCHLGSGLLNAFLNGTFVAPPGFYQAQLSHNAQINYGSQVDYGSPINYGVQLNPSILSNQTNAAEAQDVFLNTSNPAFPSSYLTNPYGSASYMIPTASRVASFGQFSPLQSVPEASIDGPSPNYMPSAVQLWSGMTCYDVPIQQSGDKIVPEYWTTKMEKAQYLHYKLRDLRLEDETLCADPKAGPIAQNPIHVFIDLSNIIIGFYDCLKLKRGISVQTRIRTPPFSFENFDSILSRGRKATKKVVAGSLGSTNKRRPDYMLEAEKIGYEMNILQRVLKPAPPTQRKWSKGSLREMESATSGPDTSGDDGLTALKIGEQGVDEVLHLKILQSAIDTTERGTIVLATGDAAHAEYSDGFKKNIERVLSLGWNIELYGWRKGISSAWRDPRFIAQWPEQFRIIELDQFSEELLGMTIDSLGGN</sequence>
<dbReference type="EMBL" id="MU839837">
    <property type="protein sequence ID" value="KAK1753529.1"/>
    <property type="molecule type" value="Genomic_DNA"/>
</dbReference>
<accession>A0AAJ0BA38</accession>
<feature type="compositionally biased region" description="Polar residues" evidence="1">
    <location>
        <begin position="159"/>
        <end position="188"/>
    </location>
</feature>
<organism evidence="2 3">
    <name type="scientific">Echria macrotheca</name>
    <dbReference type="NCBI Taxonomy" id="438768"/>
    <lineage>
        <taxon>Eukaryota</taxon>
        <taxon>Fungi</taxon>
        <taxon>Dikarya</taxon>
        <taxon>Ascomycota</taxon>
        <taxon>Pezizomycotina</taxon>
        <taxon>Sordariomycetes</taxon>
        <taxon>Sordariomycetidae</taxon>
        <taxon>Sordariales</taxon>
        <taxon>Schizotheciaceae</taxon>
        <taxon>Echria</taxon>
    </lineage>
</organism>
<dbReference type="PANTHER" id="PTHR15837:SF5">
    <property type="entry name" value="NYN DOMAIN-CONTAINING PROTEIN"/>
    <property type="match status" value="1"/>
</dbReference>
<gene>
    <name evidence="2" type="ORF">QBC47DRAFT_45736</name>
</gene>
<dbReference type="GO" id="GO:0006606">
    <property type="term" value="P:protein import into nucleus"/>
    <property type="evidence" value="ECO:0007669"/>
    <property type="project" value="TreeGrafter"/>
</dbReference>
<dbReference type="GO" id="GO:0005085">
    <property type="term" value="F:guanyl-nucleotide exchange factor activity"/>
    <property type="evidence" value="ECO:0007669"/>
    <property type="project" value="TreeGrafter"/>
</dbReference>
<evidence type="ECO:0008006" key="4">
    <source>
        <dbReference type="Google" id="ProtNLM"/>
    </source>
</evidence>
<dbReference type="Gene3D" id="3.40.50.1010">
    <property type="entry name" value="5'-nuclease"/>
    <property type="match status" value="1"/>
</dbReference>
<keyword evidence="3" id="KW-1185">Reference proteome</keyword>
<dbReference type="PANTHER" id="PTHR15837">
    <property type="entry name" value="RAN GUANINE NUCLEOTIDE RELEASE FACTOR"/>
    <property type="match status" value="1"/>
</dbReference>
<feature type="region of interest" description="Disordered" evidence="1">
    <location>
        <begin position="98"/>
        <end position="131"/>
    </location>
</feature>
<dbReference type="CDD" id="cd18724">
    <property type="entry name" value="PIN_LabA-like"/>
    <property type="match status" value="1"/>
</dbReference>
<dbReference type="Proteomes" id="UP001239445">
    <property type="component" value="Unassembled WGS sequence"/>
</dbReference>
<proteinExistence type="predicted"/>
<evidence type="ECO:0000313" key="3">
    <source>
        <dbReference type="Proteomes" id="UP001239445"/>
    </source>
</evidence>
<name>A0AAJ0BA38_9PEZI</name>
<feature type="compositionally biased region" description="Basic and acidic residues" evidence="1">
    <location>
        <begin position="99"/>
        <end position="112"/>
    </location>
</feature>
<comment type="caution">
    <text evidence="2">The sequence shown here is derived from an EMBL/GenBank/DDBJ whole genome shotgun (WGS) entry which is preliminary data.</text>
</comment>
<dbReference type="GO" id="GO:0005634">
    <property type="term" value="C:nucleus"/>
    <property type="evidence" value="ECO:0007669"/>
    <property type="project" value="TreeGrafter"/>
</dbReference>
<feature type="region of interest" description="Disordered" evidence="1">
    <location>
        <begin position="145"/>
        <end position="189"/>
    </location>
</feature>
<protein>
    <recommendedName>
        <fullName evidence="4">NYN domain-containing protein</fullName>
    </recommendedName>
</protein>
<feature type="region of interest" description="Disordered" evidence="1">
    <location>
        <begin position="534"/>
        <end position="563"/>
    </location>
</feature>
<evidence type="ECO:0000256" key="1">
    <source>
        <dbReference type="SAM" id="MobiDB-lite"/>
    </source>
</evidence>
<reference evidence="2" key="1">
    <citation type="submission" date="2023-06" db="EMBL/GenBank/DDBJ databases">
        <title>Genome-scale phylogeny and comparative genomics of the fungal order Sordariales.</title>
        <authorList>
            <consortium name="Lawrence Berkeley National Laboratory"/>
            <person name="Hensen N."/>
            <person name="Bonometti L."/>
            <person name="Westerberg I."/>
            <person name="Brannstrom I.O."/>
            <person name="Guillou S."/>
            <person name="Cros-Aarteil S."/>
            <person name="Calhoun S."/>
            <person name="Haridas S."/>
            <person name="Kuo A."/>
            <person name="Mondo S."/>
            <person name="Pangilinan J."/>
            <person name="Riley R."/>
            <person name="Labutti K."/>
            <person name="Andreopoulos B."/>
            <person name="Lipzen A."/>
            <person name="Chen C."/>
            <person name="Yanf M."/>
            <person name="Daum C."/>
            <person name="Ng V."/>
            <person name="Clum A."/>
            <person name="Steindorff A."/>
            <person name="Ohm R."/>
            <person name="Martin F."/>
            <person name="Silar P."/>
            <person name="Natvig D."/>
            <person name="Lalanne C."/>
            <person name="Gautier V."/>
            <person name="Ament-Velasquez S.L."/>
            <person name="Kruys A."/>
            <person name="Hutchinson M.I."/>
            <person name="Powell A.J."/>
            <person name="Barry K."/>
            <person name="Miller A.N."/>
            <person name="Grigoriev I.V."/>
            <person name="Debuchy R."/>
            <person name="Gladieux P."/>
            <person name="Thoren M.H."/>
            <person name="Johannesson H."/>
        </authorList>
    </citation>
    <scope>NUCLEOTIDE SEQUENCE</scope>
    <source>
        <strain evidence="2">PSN4</strain>
    </source>
</reference>
<dbReference type="AlphaFoldDB" id="A0AAJ0BA38"/>